<dbReference type="InterPro" id="IPR013087">
    <property type="entry name" value="Znf_C2H2_type"/>
</dbReference>
<accession>A0A0N0PE00</accession>
<feature type="domain" description="C2H2-type" evidence="9">
    <location>
        <begin position="233"/>
        <end position="256"/>
    </location>
</feature>
<dbReference type="InterPro" id="IPR050331">
    <property type="entry name" value="Zinc_finger"/>
</dbReference>
<evidence type="ECO:0000256" key="1">
    <source>
        <dbReference type="ARBA" id="ARBA00004123"/>
    </source>
</evidence>
<evidence type="ECO:0000256" key="5">
    <source>
        <dbReference type="ARBA" id="ARBA00022833"/>
    </source>
</evidence>
<name>A0A0N0PE00_PAPMA</name>
<evidence type="ECO:0000256" key="2">
    <source>
        <dbReference type="ARBA" id="ARBA00022723"/>
    </source>
</evidence>
<feature type="domain" description="C2H2-type" evidence="9">
    <location>
        <begin position="376"/>
        <end position="404"/>
    </location>
</feature>
<dbReference type="GO" id="GO:0005634">
    <property type="term" value="C:nucleus"/>
    <property type="evidence" value="ECO:0007669"/>
    <property type="project" value="UniProtKB-SubCell"/>
</dbReference>
<dbReference type="InParanoid" id="A0A0N0PE00"/>
<evidence type="ECO:0000259" key="9">
    <source>
        <dbReference type="PROSITE" id="PS50157"/>
    </source>
</evidence>
<keyword evidence="11" id="KW-1185">Reference proteome</keyword>
<feature type="domain" description="C2H2-type" evidence="9">
    <location>
        <begin position="320"/>
        <end position="347"/>
    </location>
</feature>
<evidence type="ECO:0000313" key="10">
    <source>
        <dbReference type="EMBL" id="KPJ18802.1"/>
    </source>
</evidence>
<organism evidence="10 11">
    <name type="scientific">Papilio machaon</name>
    <name type="common">Old World swallowtail butterfly</name>
    <dbReference type="NCBI Taxonomy" id="76193"/>
    <lineage>
        <taxon>Eukaryota</taxon>
        <taxon>Metazoa</taxon>
        <taxon>Ecdysozoa</taxon>
        <taxon>Arthropoda</taxon>
        <taxon>Hexapoda</taxon>
        <taxon>Insecta</taxon>
        <taxon>Pterygota</taxon>
        <taxon>Neoptera</taxon>
        <taxon>Endopterygota</taxon>
        <taxon>Lepidoptera</taxon>
        <taxon>Glossata</taxon>
        <taxon>Ditrysia</taxon>
        <taxon>Papilionoidea</taxon>
        <taxon>Papilionidae</taxon>
        <taxon>Papilioninae</taxon>
        <taxon>Papilio</taxon>
    </lineage>
</organism>
<keyword evidence="4 8" id="KW-0863">Zinc-finger</keyword>
<feature type="domain" description="C2H2-type" evidence="9">
    <location>
        <begin position="291"/>
        <end position="314"/>
    </location>
</feature>
<feature type="domain" description="C2H2-type" evidence="9">
    <location>
        <begin position="153"/>
        <end position="184"/>
    </location>
</feature>
<dbReference type="Pfam" id="PF00096">
    <property type="entry name" value="zf-C2H2"/>
    <property type="match status" value="3"/>
</dbReference>
<evidence type="ECO:0000256" key="4">
    <source>
        <dbReference type="ARBA" id="ARBA00022771"/>
    </source>
</evidence>
<feature type="domain" description="C2H2-type" evidence="9">
    <location>
        <begin position="407"/>
        <end position="434"/>
    </location>
</feature>
<evidence type="ECO:0000256" key="3">
    <source>
        <dbReference type="ARBA" id="ARBA00022737"/>
    </source>
</evidence>
<dbReference type="InterPro" id="IPR012934">
    <property type="entry name" value="Znf_AD"/>
</dbReference>
<dbReference type="PANTHER" id="PTHR16515:SF49">
    <property type="entry name" value="GASTRULA ZINC FINGER PROTEIN XLCGF49.1-LIKE-RELATED"/>
    <property type="match status" value="1"/>
</dbReference>
<dbReference type="InterPro" id="IPR036236">
    <property type="entry name" value="Znf_C2H2_sf"/>
</dbReference>
<evidence type="ECO:0000313" key="11">
    <source>
        <dbReference type="Proteomes" id="UP000053240"/>
    </source>
</evidence>
<dbReference type="GO" id="GO:0010468">
    <property type="term" value="P:regulation of gene expression"/>
    <property type="evidence" value="ECO:0007669"/>
    <property type="project" value="TreeGrafter"/>
</dbReference>
<dbReference type="Gene3D" id="3.30.160.60">
    <property type="entry name" value="Classic Zinc Finger"/>
    <property type="match status" value="5"/>
</dbReference>
<dbReference type="PROSITE" id="PS00028">
    <property type="entry name" value="ZINC_FINGER_C2H2_1"/>
    <property type="match status" value="5"/>
</dbReference>
<keyword evidence="5" id="KW-0862">Zinc</keyword>
<dbReference type="SMART" id="SM00868">
    <property type="entry name" value="zf-AD"/>
    <property type="match status" value="1"/>
</dbReference>
<keyword evidence="2" id="KW-0479">Metal-binding</keyword>
<dbReference type="GO" id="GO:0003677">
    <property type="term" value="F:DNA binding"/>
    <property type="evidence" value="ECO:0007669"/>
    <property type="project" value="UniProtKB-KW"/>
</dbReference>
<keyword evidence="6" id="KW-0238">DNA-binding</keyword>
<dbReference type="STRING" id="76193.A0A0N0PE00"/>
<evidence type="ECO:0000256" key="8">
    <source>
        <dbReference type="PROSITE-ProRule" id="PRU00042"/>
    </source>
</evidence>
<evidence type="ECO:0000256" key="7">
    <source>
        <dbReference type="ARBA" id="ARBA00023242"/>
    </source>
</evidence>
<dbReference type="EMBL" id="KQ459988">
    <property type="protein sequence ID" value="KPJ18802.1"/>
    <property type="molecule type" value="Genomic_DNA"/>
</dbReference>
<comment type="subcellular location">
    <subcellularLocation>
        <location evidence="1">Nucleus</location>
    </subcellularLocation>
</comment>
<reference evidence="10 11" key="1">
    <citation type="journal article" date="2015" name="Nat. Commun.">
        <title>Outbred genome sequencing and CRISPR/Cas9 gene editing in butterflies.</title>
        <authorList>
            <person name="Li X."/>
            <person name="Fan D."/>
            <person name="Zhang W."/>
            <person name="Liu G."/>
            <person name="Zhang L."/>
            <person name="Zhao L."/>
            <person name="Fang X."/>
            <person name="Chen L."/>
            <person name="Dong Y."/>
            <person name="Chen Y."/>
            <person name="Ding Y."/>
            <person name="Zhao R."/>
            <person name="Feng M."/>
            <person name="Zhu Y."/>
            <person name="Feng Y."/>
            <person name="Jiang X."/>
            <person name="Zhu D."/>
            <person name="Xiang H."/>
            <person name="Feng X."/>
            <person name="Li S."/>
            <person name="Wang J."/>
            <person name="Zhang G."/>
            <person name="Kronforst M.R."/>
            <person name="Wang W."/>
        </authorList>
    </citation>
    <scope>NUCLEOTIDE SEQUENCE [LARGE SCALE GENOMIC DNA]</scope>
    <source>
        <strain evidence="10">Ya'a_city_454_Pm</strain>
        <tissue evidence="10">Whole body</tissue>
    </source>
</reference>
<feature type="domain" description="C2H2-type" evidence="9">
    <location>
        <begin position="349"/>
        <end position="375"/>
    </location>
</feature>
<dbReference type="AlphaFoldDB" id="A0A0N0PE00"/>
<dbReference type="PANTHER" id="PTHR16515">
    <property type="entry name" value="PR DOMAIN ZINC FINGER PROTEIN"/>
    <property type="match status" value="1"/>
</dbReference>
<feature type="domain" description="C2H2-type" evidence="9">
    <location>
        <begin position="205"/>
        <end position="229"/>
    </location>
</feature>
<dbReference type="SMART" id="SM00355">
    <property type="entry name" value="ZnF_C2H2"/>
    <property type="match status" value="10"/>
</dbReference>
<evidence type="ECO:0000256" key="6">
    <source>
        <dbReference type="ARBA" id="ARBA00023125"/>
    </source>
</evidence>
<keyword evidence="7" id="KW-0539">Nucleus</keyword>
<dbReference type="PROSITE" id="PS50157">
    <property type="entry name" value="ZINC_FINGER_C2H2_2"/>
    <property type="match status" value="8"/>
</dbReference>
<gene>
    <name evidence="10" type="ORF">RR48_02585</name>
</gene>
<dbReference type="Pfam" id="PF13912">
    <property type="entry name" value="zf-C2H2_6"/>
    <property type="match status" value="1"/>
</dbReference>
<dbReference type="GO" id="GO:0008270">
    <property type="term" value="F:zinc ion binding"/>
    <property type="evidence" value="ECO:0007669"/>
    <property type="project" value="UniProtKB-KW"/>
</dbReference>
<dbReference type="FunFam" id="3.30.160.60:FF:000100">
    <property type="entry name" value="Zinc finger 45-like"/>
    <property type="match status" value="1"/>
</dbReference>
<protein>
    <submittedName>
        <fullName evidence="10">Zinc finger protein 57</fullName>
    </submittedName>
</protein>
<dbReference type="Proteomes" id="UP000053240">
    <property type="component" value="Unassembled WGS sequence"/>
</dbReference>
<proteinExistence type="predicted"/>
<dbReference type="SUPFAM" id="SSF57667">
    <property type="entry name" value="beta-beta-alpha zinc fingers"/>
    <property type="match status" value="5"/>
</dbReference>
<keyword evidence="3" id="KW-0677">Repeat</keyword>
<sequence>MSRQVDIKALVSHVVRGDGINKCRICMGDTSEGQVFLGDTVLMDGDQPVVEAKSLPHGVCSSCTQMALVAAHFRSICLESVKQWTRATSILNSIPTLSEEKSFFLLYDKDVILKDNIKISSTSHAVSRLNNIHQEPIFKMTQRQKSFTKDSPWECQYCGKKFRLSYSLNIHLKMTANRACTHCGLVIKKKKLHEHLERVHNVHLFHCKICHKLFKGASELDGHIQTAHSVTSYSCPVCKQGFVNERALRAHKYAHTLFNCLSCNSSFENLRCYRYHVCHCQGSKIPPDSLYECDYCGSKYSKKDSLRSHIQNKHLRVLQFVCQKCGKRSASLAHHKAHEVIHMTERKVFKCHCGAKLTTQLGFNLHQRLHSGEKPYECKECGERFLSASRRLDHMKRRHMNTEDMPHKCKECSAKFIRPSLLKKHYKVVHGVSS</sequence>